<feature type="region of interest" description="Disordered" evidence="1">
    <location>
        <begin position="164"/>
        <end position="201"/>
    </location>
</feature>
<sequence length="262" mass="28373">MRWMRDGVVHDWLHDWLRKPGVLLGALATAFALVLLGAPSSVAGGPTSVLLASPTSSQTASLYSTDDGYNLLETLLGRTGGDLDRSEEKPPKLDETIGHSVNVTWLIHDVNPWRVDQVYPLVPETRGVWIHTTMGVPNGKDGIWHKAERPEELRSLLTDLGVMGEAPKSEGEGANAPADRPSNDDVTAAPATNDSRPARAAAASTGLGTNWWWAIPGLAVGASLALALRPLAVRAGWPPSTHWRTGWRHHREPGPRQELRDI</sequence>
<evidence type="ECO:0000313" key="3">
    <source>
        <dbReference type="Proteomes" id="UP000373149"/>
    </source>
</evidence>
<accession>A0A5N8WZK2</accession>
<protein>
    <submittedName>
        <fullName evidence="2">Uncharacterized protein</fullName>
    </submittedName>
</protein>
<dbReference type="RefSeq" id="WP_152865933.1">
    <property type="nucleotide sequence ID" value="NZ_VMNX01000102.1"/>
</dbReference>
<dbReference type="AlphaFoldDB" id="A0A5N8WZK2"/>
<keyword evidence="3" id="KW-1185">Reference proteome</keyword>
<dbReference type="EMBL" id="VMNX01000102">
    <property type="protein sequence ID" value="MPY51615.1"/>
    <property type="molecule type" value="Genomic_DNA"/>
</dbReference>
<name>A0A5N8WZK2_9ACTN</name>
<feature type="region of interest" description="Disordered" evidence="1">
    <location>
        <begin position="240"/>
        <end position="262"/>
    </location>
</feature>
<organism evidence="2 3">
    <name type="scientific">Streptomyces acidicola</name>
    <dbReference type="NCBI Taxonomy" id="2596892"/>
    <lineage>
        <taxon>Bacteria</taxon>
        <taxon>Bacillati</taxon>
        <taxon>Actinomycetota</taxon>
        <taxon>Actinomycetes</taxon>
        <taxon>Kitasatosporales</taxon>
        <taxon>Streptomycetaceae</taxon>
        <taxon>Streptomyces</taxon>
    </lineage>
</organism>
<comment type="caution">
    <text evidence="2">The sequence shown here is derived from an EMBL/GenBank/DDBJ whole genome shotgun (WGS) entry which is preliminary data.</text>
</comment>
<proteinExistence type="predicted"/>
<reference evidence="2 3" key="1">
    <citation type="submission" date="2019-09" db="EMBL/GenBank/DDBJ databases">
        <authorList>
            <person name="Duangmal K."/>
            <person name="Teo W.F.A."/>
            <person name="Lipun K."/>
        </authorList>
    </citation>
    <scope>NUCLEOTIDE SEQUENCE [LARGE SCALE GENOMIC DNA]</scope>
    <source>
        <strain evidence="2 3">K1PN6</strain>
    </source>
</reference>
<feature type="compositionally biased region" description="Basic and acidic residues" evidence="1">
    <location>
        <begin position="252"/>
        <end position="262"/>
    </location>
</feature>
<evidence type="ECO:0000256" key="1">
    <source>
        <dbReference type="SAM" id="MobiDB-lite"/>
    </source>
</evidence>
<evidence type="ECO:0000313" key="2">
    <source>
        <dbReference type="EMBL" id="MPY51615.1"/>
    </source>
</evidence>
<gene>
    <name evidence="2" type="ORF">FPZ41_24850</name>
</gene>
<dbReference type="Proteomes" id="UP000373149">
    <property type="component" value="Unassembled WGS sequence"/>
</dbReference>